<sequence>MTDTSSHDRHIFSEIRVDRTAGKRQEQIKEDKDMAAPELQSLAATALEKEYRLKAPSEFNLLS</sequence>
<dbReference type="EMBL" id="CABITT030000006">
    <property type="protein sequence ID" value="VVB08305.1"/>
    <property type="molecule type" value="Genomic_DNA"/>
</dbReference>
<evidence type="ECO:0000256" key="1">
    <source>
        <dbReference type="SAM" id="MobiDB-lite"/>
    </source>
</evidence>
<gene>
    <name evidence="2" type="ORF">ANE_LOCUS18749</name>
</gene>
<reference evidence="2" key="1">
    <citation type="submission" date="2019-07" db="EMBL/GenBank/DDBJ databases">
        <authorList>
            <person name="Dittberner H."/>
        </authorList>
    </citation>
    <scope>NUCLEOTIDE SEQUENCE [LARGE SCALE GENOMIC DNA]</scope>
</reference>
<protein>
    <submittedName>
        <fullName evidence="2">Uncharacterized protein</fullName>
    </submittedName>
</protein>
<accession>A0A565C3V6</accession>
<comment type="caution">
    <text evidence="2">The sequence shown here is derived from an EMBL/GenBank/DDBJ whole genome shotgun (WGS) entry which is preliminary data.</text>
</comment>
<proteinExistence type="predicted"/>
<name>A0A565C3V6_9BRAS</name>
<organism evidence="2 3">
    <name type="scientific">Arabis nemorensis</name>
    <dbReference type="NCBI Taxonomy" id="586526"/>
    <lineage>
        <taxon>Eukaryota</taxon>
        <taxon>Viridiplantae</taxon>
        <taxon>Streptophyta</taxon>
        <taxon>Embryophyta</taxon>
        <taxon>Tracheophyta</taxon>
        <taxon>Spermatophyta</taxon>
        <taxon>Magnoliopsida</taxon>
        <taxon>eudicotyledons</taxon>
        <taxon>Gunneridae</taxon>
        <taxon>Pentapetalae</taxon>
        <taxon>rosids</taxon>
        <taxon>malvids</taxon>
        <taxon>Brassicales</taxon>
        <taxon>Brassicaceae</taxon>
        <taxon>Arabideae</taxon>
        <taxon>Arabis</taxon>
    </lineage>
</organism>
<feature type="region of interest" description="Disordered" evidence="1">
    <location>
        <begin position="1"/>
        <end position="36"/>
    </location>
</feature>
<keyword evidence="3" id="KW-1185">Reference proteome</keyword>
<evidence type="ECO:0000313" key="2">
    <source>
        <dbReference type="EMBL" id="VVB08305.1"/>
    </source>
</evidence>
<dbReference type="OrthoDB" id="10574620at2759"/>
<dbReference type="Proteomes" id="UP000489600">
    <property type="component" value="Unassembled WGS sequence"/>
</dbReference>
<feature type="compositionally biased region" description="Basic and acidic residues" evidence="1">
    <location>
        <begin position="1"/>
        <end position="35"/>
    </location>
</feature>
<dbReference type="AlphaFoldDB" id="A0A565C3V6"/>
<evidence type="ECO:0000313" key="3">
    <source>
        <dbReference type="Proteomes" id="UP000489600"/>
    </source>
</evidence>